<evidence type="ECO:0000313" key="2">
    <source>
        <dbReference type="EMBL" id="PQM45924.1"/>
    </source>
</evidence>
<proteinExistence type="predicted"/>
<dbReference type="AlphaFoldDB" id="A0A2S8BGX5"/>
<protein>
    <submittedName>
        <fullName evidence="2">Uncharacterized protein</fullName>
    </submittedName>
</protein>
<dbReference type="Proteomes" id="UP000238296">
    <property type="component" value="Unassembled WGS sequence"/>
</dbReference>
<comment type="caution">
    <text evidence="2">The sequence shown here is derived from an EMBL/GenBank/DDBJ whole genome shotgun (WGS) entry which is preliminary data.</text>
</comment>
<evidence type="ECO:0000256" key="1">
    <source>
        <dbReference type="SAM" id="MobiDB-lite"/>
    </source>
</evidence>
<reference evidence="2 3" key="1">
    <citation type="journal article" date="2017" name="Int. J. Syst. Evol. Microbiol.">
        <title>Mycobacterium talmoniae sp. nov., a slowly growing mycobacterium isolated from human respiratory samples.</title>
        <authorList>
            <person name="Davidson R.M."/>
            <person name="DeGroote M.A."/>
            <person name="Marola J.L."/>
            <person name="Buss S."/>
            <person name="Jones V."/>
            <person name="McNeil M.R."/>
            <person name="Freifeld A.G."/>
            <person name="Elaine Epperson L."/>
            <person name="Hasan N.A."/>
            <person name="Jackson M."/>
            <person name="Iwen P.C."/>
            <person name="Salfinger M."/>
            <person name="Strong M."/>
        </authorList>
    </citation>
    <scope>NUCLEOTIDE SEQUENCE [LARGE SCALE GENOMIC DNA]</scope>
    <source>
        <strain evidence="2 3">ATCC BAA-2683</strain>
    </source>
</reference>
<feature type="compositionally biased region" description="Polar residues" evidence="1">
    <location>
        <begin position="50"/>
        <end position="63"/>
    </location>
</feature>
<organism evidence="2 3">
    <name type="scientific">Mycobacterium talmoniae</name>
    <dbReference type="NCBI Taxonomy" id="1858794"/>
    <lineage>
        <taxon>Bacteria</taxon>
        <taxon>Bacillati</taxon>
        <taxon>Actinomycetota</taxon>
        <taxon>Actinomycetes</taxon>
        <taxon>Mycobacteriales</taxon>
        <taxon>Mycobacteriaceae</taxon>
        <taxon>Mycobacterium</taxon>
    </lineage>
</organism>
<feature type="region of interest" description="Disordered" evidence="1">
    <location>
        <begin position="33"/>
        <end position="63"/>
    </location>
</feature>
<name>A0A2S8BGX5_9MYCO</name>
<sequence>MAIANEAARTGAGQRTIMVATRRQPRVLILRLGSNRPNRPPTAIAAGPSVSATATPTKMPTAQGTPRVWKYGIRVKLRQYVAPAMVRPEPRITWAVPWNMV</sequence>
<gene>
    <name evidence="2" type="ORF">C1Y40_03915</name>
</gene>
<evidence type="ECO:0000313" key="3">
    <source>
        <dbReference type="Proteomes" id="UP000238296"/>
    </source>
</evidence>
<dbReference type="EMBL" id="PPEA01000573">
    <property type="protein sequence ID" value="PQM45924.1"/>
    <property type="molecule type" value="Genomic_DNA"/>
</dbReference>
<accession>A0A2S8BGX5</accession>